<sequence>MVKNKPVFYDLAVKIEKFRPTSKDIKDYITAQHATLASDPKESLSLNQYLKDKYFSDDNVVVVADLSDRTFSRYGNVTDLSGGDFTGCILKNTTFTGCDLADAVFCDVDFDNAYFEDTILKNIDFRGADLANCRFSDGYKGYSQIGKERDIEGIKFSTTSSLGRKYADIKSDLVRKKEQQDIISSKQKELEEAEKKLSLKAQAWRIGGYKTGDSEYDRLQEELKLMVEQKIFPREDNSMHETFQNIFSSSSCTFDPAYVRGSTKEQRNQETQYVRLVRKDIEEYLEARKDNKDLSLNDFAKSKLDQSQIKEGARIIADCSSRVDTSTNNKWYDRTDLSSLDFSGADLGGAVFAGSVLSGCRFNGTNISEANFESAEFDGANFLGSKADNANFFNSNLSQAVVDNSQFTHAFMARSNGQEVVINNSNFDYANIKNGKWDNAKLTDSTFNQADLQGISLISADLRRVQMQHAILDKAILTECQIIESDLSNALMEKAKAHKAKFKDTILQNIEAKGLDLSDVELSGLTKLDGANLEAAILTRINAEGVNFINSNLNMVEAQKANFRNAILEGVEVKFANLTEAVLEGVKAKGINASYSILKKVYAQKADFSNSIMRSIDAQEGDFTEVIFMNGDLTKSKLQQAILEKVQAEKVKLEGVNLRATKLTEADLSKATVDIDTDIVDVNLIGLQGTFIQNGQEIIPQKLQEEQKQLEQVKKVEQLELTLENLPHIAVGLLKETGTFLLDIATIVPSAIRNSLDTKKLLYDELYADFLKFQEVSGKLLSDKLLIEERQKLQKEQVEHVSNLIKGAGAVADIYIPALNEARSDLLKDQIAQRVLLPVLEAVLNPAPMISPTEASRVNPDIFDGVDKNFIRRIVPLVLKLGGGVLEGESNKKVQEIYKNLIISNENSGRDIIKNALEIFTSPKVAEVVKKDLVEFLRDSANQKEITKIAENVLDDKFTRFVSKEFFRDTVSLATNASSTILEHTPEMVMIYEFYMKHQDLGLELLTNKNLSPTRKEEIIGTQKAMILSILDNTSKVVQDLAPALKLTLPQYFADNKKNILEFLDKTEVQQNIRSLGLNPKFVRDATAATIPFIVDVLPIIAELTESCLADKKGLERIIEQTKEVMNVPESKQAEKVGKLVNSLIKFNKDNPKVKEVLQEKIPELLIKHAKDLGPVVEKFLNETEMGKKLKLKGEAIVKALGDHAKEVGTITASYKKGEYSAMVRPLINLLSDTKVLSLAVEATVNLWKYNFQKHFVSNSTREKVIGEKMNQIIEDVLPNPFVIAKSDKKIGLSSIFQEQAEKYSRNNSSEYSPILDYSLNNKDLRGLSFEKVDMKLDDFEIKGFNFNEVTLGKCSMKNVELKECSFKRVTFKEHIDFEGATIDGNTLTTLLPEIKKYNKKHPEKTMNLDNIRVVGNISEEVKSNPLLKNVDLNKATVKKIEVIPPVPKASQTISSNEHRERYDRNANKERQTNLLIR</sequence>
<dbReference type="Pfam" id="PF00805">
    <property type="entry name" value="Pentapeptide"/>
    <property type="match status" value="6"/>
</dbReference>
<accession>A0AAT9G6J9</accession>
<evidence type="ECO:0008006" key="4">
    <source>
        <dbReference type="Google" id="ProtNLM"/>
    </source>
</evidence>
<dbReference type="SUPFAM" id="SSF141571">
    <property type="entry name" value="Pentapeptide repeat-like"/>
    <property type="match status" value="4"/>
</dbReference>
<evidence type="ECO:0000313" key="3">
    <source>
        <dbReference type="EMBL" id="BFD45418.1"/>
    </source>
</evidence>
<dbReference type="InterPro" id="IPR001646">
    <property type="entry name" value="5peptide_repeat"/>
</dbReference>
<organism evidence="3">
    <name type="scientific">Candidatus Tisiphia endosymbiont of Sergentomyia squamirostris</name>
    <dbReference type="NCBI Taxonomy" id="3113639"/>
    <lineage>
        <taxon>Bacteria</taxon>
        <taxon>Pseudomonadati</taxon>
        <taxon>Pseudomonadota</taxon>
        <taxon>Alphaproteobacteria</taxon>
        <taxon>Rickettsiales</taxon>
        <taxon>Rickettsiaceae</taxon>
        <taxon>Rickettsieae</taxon>
        <taxon>Candidatus Tisiphia</taxon>
    </lineage>
</organism>
<feature type="region of interest" description="Disordered" evidence="2">
    <location>
        <begin position="1450"/>
        <end position="1478"/>
    </location>
</feature>
<dbReference type="Gene3D" id="2.160.20.80">
    <property type="entry name" value="E3 ubiquitin-protein ligase SopA"/>
    <property type="match status" value="4"/>
</dbReference>
<dbReference type="PANTHER" id="PTHR14136">
    <property type="entry name" value="BTB_POZ DOMAIN-CONTAINING PROTEIN KCTD9"/>
    <property type="match status" value="1"/>
</dbReference>
<protein>
    <recommendedName>
        <fullName evidence="4">Pentapeptide repeats family protein</fullName>
    </recommendedName>
</protein>
<gene>
    <name evidence="3" type="ORF">DMENIID0002_00640</name>
</gene>
<dbReference type="PANTHER" id="PTHR14136:SF17">
    <property type="entry name" value="BTB_POZ DOMAIN-CONTAINING PROTEIN KCTD9"/>
    <property type="match status" value="1"/>
</dbReference>
<keyword evidence="1" id="KW-0175">Coiled coil</keyword>
<evidence type="ECO:0000256" key="1">
    <source>
        <dbReference type="SAM" id="Coils"/>
    </source>
</evidence>
<dbReference type="InterPro" id="IPR051082">
    <property type="entry name" value="Pentapeptide-BTB/POZ_domain"/>
</dbReference>
<feature type="coiled-coil region" evidence="1">
    <location>
        <begin position="176"/>
        <end position="203"/>
    </location>
</feature>
<feature type="compositionally biased region" description="Basic and acidic residues" evidence="2">
    <location>
        <begin position="1457"/>
        <end position="1472"/>
    </location>
</feature>
<name>A0AAT9G6J9_9RICK</name>
<reference evidence="3" key="1">
    <citation type="submission" date="2024-01" db="EMBL/GenBank/DDBJ databases">
        <title>Sequencing the genomes of a sandfly, Sergentomyia squamirostris, and its two endosymbionts.</title>
        <authorList>
            <person name="Itokawa K."/>
            <person name="Sanjoba C."/>
        </authorList>
    </citation>
    <scope>NUCLEOTIDE SEQUENCE</scope>
    <source>
        <strain evidence="3">RiSSQ</strain>
    </source>
</reference>
<evidence type="ECO:0000256" key="2">
    <source>
        <dbReference type="SAM" id="MobiDB-lite"/>
    </source>
</evidence>
<dbReference type="EMBL" id="AP029170">
    <property type="protein sequence ID" value="BFD45418.1"/>
    <property type="molecule type" value="Genomic_DNA"/>
</dbReference>
<proteinExistence type="predicted"/>